<organism evidence="1 2">
    <name type="scientific">Glossina brevipalpis</name>
    <dbReference type="NCBI Taxonomy" id="37001"/>
    <lineage>
        <taxon>Eukaryota</taxon>
        <taxon>Metazoa</taxon>
        <taxon>Ecdysozoa</taxon>
        <taxon>Arthropoda</taxon>
        <taxon>Hexapoda</taxon>
        <taxon>Insecta</taxon>
        <taxon>Pterygota</taxon>
        <taxon>Neoptera</taxon>
        <taxon>Endopterygota</taxon>
        <taxon>Diptera</taxon>
        <taxon>Brachycera</taxon>
        <taxon>Muscomorpha</taxon>
        <taxon>Hippoboscoidea</taxon>
        <taxon>Glossinidae</taxon>
        <taxon>Glossina</taxon>
    </lineage>
</organism>
<protein>
    <submittedName>
        <fullName evidence="1">Uncharacterized protein</fullName>
    </submittedName>
</protein>
<accession>A0A1A9WN62</accession>
<dbReference type="VEuPathDB" id="VectorBase:GBRI025765"/>
<sequence>MQQDMLKLCISLLVVYVVPEVISNGSVAFMLLLSITETLKKSSPSLPSTSTSSLKCLKCAYLCEAIICSHHQKARHHHHIYLTFIYVFSKHSLTETVKQFAIRFNFNPPSGSDCVGNSDSRSLVTSTTQ</sequence>
<dbReference type="Proteomes" id="UP000091820">
    <property type="component" value="Unassembled WGS sequence"/>
</dbReference>
<dbReference type="EnsemblMetazoa" id="GBRI025765-RA">
    <property type="protein sequence ID" value="GBRI025765-PA"/>
    <property type="gene ID" value="GBRI025765"/>
</dbReference>
<proteinExistence type="predicted"/>
<name>A0A1A9WN62_9MUSC</name>
<reference evidence="2" key="1">
    <citation type="submission" date="2014-03" db="EMBL/GenBank/DDBJ databases">
        <authorList>
            <person name="Aksoy S."/>
            <person name="Warren W."/>
            <person name="Wilson R.K."/>
        </authorList>
    </citation>
    <scope>NUCLEOTIDE SEQUENCE [LARGE SCALE GENOMIC DNA]</scope>
    <source>
        <strain evidence="2">IAEA</strain>
    </source>
</reference>
<reference evidence="1" key="2">
    <citation type="submission" date="2020-05" db="UniProtKB">
        <authorList>
            <consortium name="EnsemblMetazoa"/>
        </authorList>
    </citation>
    <scope>IDENTIFICATION</scope>
    <source>
        <strain evidence="1">IAEA</strain>
    </source>
</reference>
<evidence type="ECO:0000313" key="1">
    <source>
        <dbReference type="EnsemblMetazoa" id="GBRI025765-PA"/>
    </source>
</evidence>
<keyword evidence="2" id="KW-1185">Reference proteome</keyword>
<dbReference type="AlphaFoldDB" id="A0A1A9WN62"/>
<evidence type="ECO:0000313" key="2">
    <source>
        <dbReference type="Proteomes" id="UP000091820"/>
    </source>
</evidence>